<reference evidence="4" key="2">
    <citation type="journal article" date="2020" name="Int. J. Syst. Evol. Microbiol.">
        <title>Genomic insights into a novel species Rhodoferax aquaticus sp. nov., isolated from freshwater.</title>
        <authorList>
            <person name="Li T."/>
            <person name="Zhuo Y."/>
            <person name="Jin C.Z."/>
            <person name="Wu X."/>
            <person name="Ko S.R."/>
            <person name="Jin F.J."/>
            <person name="Ahn C.Y."/>
            <person name="Oh H.M."/>
            <person name="Lee H.G."/>
            <person name="Jin L."/>
        </authorList>
    </citation>
    <scope>NUCLEOTIDE SEQUENCE [LARGE SCALE GENOMIC DNA]</scope>
    <source>
        <strain evidence="4">Gr-4</strain>
    </source>
</reference>
<gene>
    <name evidence="3" type="ORF">EXZ61_03335</name>
</gene>
<feature type="transmembrane region" description="Helical" evidence="1">
    <location>
        <begin position="95"/>
        <end position="113"/>
    </location>
</feature>
<dbReference type="EMBL" id="CP036282">
    <property type="protein sequence ID" value="QDL53283.1"/>
    <property type="molecule type" value="Genomic_DNA"/>
</dbReference>
<feature type="transmembrane region" description="Helical" evidence="1">
    <location>
        <begin position="70"/>
        <end position="89"/>
    </location>
</feature>
<organism evidence="3 4">
    <name type="scientific">Rhodoferax aquaticus</name>
    <dbReference type="NCBI Taxonomy" id="2527691"/>
    <lineage>
        <taxon>Bacteria</taxon>
        <taxon>Pseudomonadati</taxon>
        <taxon>Pseudomonadota</taxon>
        <taxon>Betaproteobacteria</taxon>
        <taxon>Burkholderiales</taxon>
        <taxon>Comamonadaceae</taxon>
        <taxon>Rhodoferax</taxon>
    </lineage>
</organism>
<feature type="transmembrane region" description="Helical" evidence="1">
    <location>
        <begin position="179"/>
        <end position="199"/>
    </location>
</feature>
<protein>
    <submittedName>
        <fullName evidence="3">HupE/UreJ family protein</fullName>
    </submittedName>
</protein>
<keyword evidence="1" id="KW-0472">Membrane</keyword>
<keyword evidence="1" id="KW-0812">Transmembrane</keyword>
<feature type="transmembrane region" description="Helical" evidence="1">
    <location>
        <begin position="120"/>
        <end position="137"/>
    </location>
</feature>
<evidence type="ECO:0000313" key="4">
    <source>
        <dbReference type="Proteomes" id="UP000317365"/>
    </source>
</evidence>
<keyword evidence="2" id="KW-0732">Signal</keyword>
<evidence type="ECO:0000256" key="2">
    <source>
        <dbReference type="SAM" id="SignalP"/>
    </source>
</evidence>
<dbReference type="PIRSF" id="PIRSF016919">
    <property type="entry name" value="HupE_UreJ"/>
    <property type="match status" value="1"/>
</dbReference>
<reference evidence="4" key="1">
    <citation type="submission" date="2019-02" db="EMBL/GenBank/DDBJ databases">
        <title>Complete genome sequence of Rhodoferax sp. Gr-4.</title>
        <authorList>
            <person name="Jin L."/>
        </authorList>
    </citation>
    <scope>NUCLEOTIDE SEQUENCE [LARGE SCALE GENOMIC DNA]</scope>
    <source>
        <strain evidence="4">Gr-4</strain>
    </source>
</reference>
<dbReference type="KEGG" id="rhg:EXZ61_03335"/>
<name>A0A515EKT7_9BURK</name>
<evidence type="ECO:0000256" key="1">
    <source>
        <dbReference type="SAM" id="Phobius"/>
    </source>
</evidence>
<feature type="signal peptide" evidence="2">
    <location>
        <begin position="1"/>
        <end position="23"/>
    </location>
</feature>
<evidence type="ECO:0000313" key="3">
    <source>
        <dbReference type="EMBL" id="QDL53283.1"/>
    </source>
</evidence>
<dbReference type="AlphaFoldDB" id="A0A515EKT7"/>
<dbReference type="Pfam" id="PF04955">
    <property type="entry name" value="HupE_UreJ"/>
    <property type="match status" value="1"/>
</dbReference>
<feature type="transmembrane region" description="Helical" evidence="1">
    <location>
        <begin position="149"/>
        <end position="172"/>
    </location>
</feature>
<keyword evidence="4" id="KW-1185">Reference proteome</keyword>
<sequence length="200" mass="19835">MRSSLKSALLFVATSALSTGASAHIGTDLHSHGSFMTGLLHPLGGMDHLLAMLAVGVWSAVSARRAGPALLWGPLAFANMLVLGALLGLQGLGGAVVEPMVAASVLALGLLVLTRQGMNAAASMVLVGGFAVFHGLAHGVELAATGNALAAVAGMFATTIALHLTGVALGWTLRAANVWATRATGAAVAASGVALLMQLA</sequence>
<proteinExistence type="predicted"/>
<feature type="transmembrane region" description="Helical" evidence="1">
    <location>
        <begin position="39"/>
        <end position="58"/>
    </location>
</feature>
<accession>A0A515EKT7</accession>
<dbReference type="InterPro" id="IPR007038">
    <property type="entry name" value="HupE_UreJ"/>
</dbReference>
<dbReference type="Proteomes" id="UP000317365">
    <property type="component" value="Chromosome"/>
</dbReference>
<dbReference type="RefSeq" id="WP_142809006.1">
    <property type="nucleotide sequence ID" value="NZ_CP036282.1"/>
</dbReference>
<feature type="chain" id="PRO_5021824132" evidence="2">
    <location>
        <begin position="24"/>
        <end position="200"/>
    </location>
</feature>
<keyword evidence="1" id="KW-1133">Transmembrane helix</keyword>